<dbReference type="InterPro" id="IPR032783">
    <property type="entry name" value="AraC_lig"/>
</dbReference>
<keyword evidence="2" id="KW-0238">DNA-binding</keyword>
<dbReference type="PANTHER" id="PTHR46796">
    <property type="entry name" value="HTH-TYPE TRANSCRIPTIONAL ACTIVATOR RHAS-RELATED"/>
    <property type="match status" value="1"/>
</dbReference>
<dbReference type="SMART" id="SM00342">
    <property type="entry name" value="HTH_ARAC"/>
    <property type="match status" value="1"/>
</dbReference>
<keyword evidence="5" id="KW-0614">Plasmid</keyword>
<dbReference type="Proteomes" id="UP000422569">
    <property type="component" value="Plasmid unnamed2"/>
</dbReference>
<sequence length="341" mass="36769">MIAPLVFLIGTTVMRLADPLDDALDDLRISGSVLVHEAYKPPWAVDVPTESRLRRLLGVGPDMRVLPFHLTGRGGFDLSREGETIGRVEAPDLLLLPGGSAHCLSNGDAAQSTALETILSDNNRIGAPKDEPGATELICGAFVLRAAPLNPLLGALPPALKVPAGGAEASPALAGAAAMLAAERGRRSRNGFTAQRLLEVLCAEAIRSFQHSQRTRDADWFRGLGDPKISEVVRHVHADPGADWSVEAPAARVALSPSRFAARFRETMGESVMAYVGRWHLNVACRLLRETESPLDRIAERVGYESVPAFSRAFKAQLGRPPAQWRREKGTAFAKSRKLAE</sequence>
<dbReference type="PROSITE" id="PS01124">
    <property type="entry name" value="HTH_ARAC_FAMILY_2"/>
    <property type="match status" value="1"/>
</dbReference>
<dbReference type="SUPFAM" id="SSF46689">
    <property type="entry name" value="Homeodomain-like"/>
    <property type="match status" value="2"/>
</dbReference>
<keyword evidence="3" id="KW-0804">Transcription</keyword>
<proteinExistence type="predicted"/>
<dbReference type="Pfam" id="PF12833">
    <property type="entry name" value="HTH_18"/>
    <property type="match status" value="1"/>
</dbReference>
<dbReference type="Pfam" id="PF12852">
    <property type="entry name" value="Cupin_6"/>
    <property type="match status" value="1"/>
</dbReference>
<evidence type="ECO:0000256" key="1">
    <source>
        <dbReference type="ARBA" id="ARBA00023015"/>
    </source>
</evidence>
<evidence type="ECO:0000259" key="4">
    <source>
        <dbReference type="PROSITE" id="PS01124"/>
    </source>
</evidence>
<dbReference type="EMBL" id="CP044333">
    <property type="protein sequence ID" value="QGN00153.1"/>
    <property type="molecule type" value="Genomic_DNA"/>
</dbReference>
<accession>A0A6B8MEJ4</accession>
<dbReference type="Gene3D" id="1.10.10.60">
    <property type="entry name" value="Homeodomain-like"/>
    <property type="match status" value="2"/>
</dbReference>
<organism evidence="5 6">
    <name type="scientific">Methylocystis parvus</name>
    <dbReference type="NCBI Taxonomy" id="134"/>
    <lineage>
        <taxon>Bacteria</taxon>
        <taxon>Pseudomonadati</taxon>
        <taxon>Pseudomonadota</taxon>
        <taxon>Alphaproteobacteria</taxon>
        <taxon>Hyphomicrobiales</taxon>
        <taxon>Methylocystaceae</taxon>
        <taxon>Methylocystis</taxon>
    </lineage>
</organism>
<gene>
    <name evidence="5" type="ORF">F7D14_21530</name>
</gene>
<dbReference type="KEGG" id="mpar:F7D14_21530"/>
<dbReference type="InterPro" id="IPR050204">
    <property type="entry name" value="AraC_XylS_family_regulators"/>
</dbReference>
<keyword evidence="6" id="KW-1185">Reference proteome</keyword>
<keyword evidence="1" id="KW-0805">Transcription regulation</keyword>
<reference evidence="5 6" key="1">
    <citation type="submission" date="2019-09" db="EMBL/GenBank/DDBJ databases">
        <title>Isolation and complete genome sequencing of Methylocystis species.</title>
        <authorList>
            <person name="Rumah B.L."/>
            <person name="Stead C.E."/>
            <person name="Stevens B.C."/>
            <person name="Minton N.P."/>
            <person name="Grosse-Honebrink A."/>
            <person name="Zhang Y."/>
        </authorList>
    </citation>
    <scope>NUCLEOTIDE SEQUENCE [LARGE SCALE GENOMIC DNA]</scope>
    <source>
        <strain evidence="5 6">BRCS2</strain>
        <plasmid evidence="5 6">unnamed2</plasmid>
    </source>
</reference>
<dbReference type="GO" id="GO:0043565">
    <property type="term" value="F:sequence-specific DNA binding"/>
    <property type="evidence" value="ECO:0007669"/>
    <property type="project" value="InterPro"/>
</dbReference>
<dbReference type="PANTHER" id="PTHR46796:SF7">
    <property type="entry name" value="ARAC FAMILY TRANSCRIPTIONAL REGULATOR"/>
    <property type="match status" value="1"/>
</dbReference>
<dbReference type="GO" id="GO:0003700">
    <property type="term" value="F:DNA-binding transcription factor activity"/>
    <property type="evidence" value="ECO:0007669"/>
    <property type="project" value="InterPro"/>
</dbReference>
<evidence type="ECO:0000256" key="2">
    <source>
        <dbReference type="ARBA" id="ARBA00023125"/>
    </source>
</evidence>
<feature type="domain" description="HTH araC/xylS-type" evidence="4">
    <location>
        <begin position="230"/>
        <end position="328"/>
    </location>
</feature>
<name>A0A6B8MEJ4_9HYPH</name>
<evidence type="ECO:0000256" key="3">
    <source>
        <dbReference type="ARBA" id="ARBA00023163"/>
    </source>
</evidence>
<dbReference type="InterPro" id="IPR018060">
    <property type="entry name" value="HTH_AraC"/>
</dbReference>
<evidence type="ECO:0000313" key="5">
    <source>
        <dbReference type="EMBL" id="QGN00153.1"/>
    </source>
</evidence>
<dbReference type="InterPro" id="IPR009057">
    <property type="entry name" value="Homeodomain-like_sf"/>
</dbReference>
<geneLocation type="plasmid" evidence="5">
    <name>unnamed2</name>
</geneLocation>
<dbReference type="AlphaFoldDB" id="A0A6B8MEJ4"/>
<evidence type="ECO:0000313" key="6">
    <source>
        <dbReference type="Proteomes" id="UP000422569"/>
    </source>
</evidence>
<protein>
    <submittedName>
        <fullName evidence="5">AraC family transcriptional regulator</fullName>
    </submittedName>
</protein>